<dbReference type="AlphaFoldDB" id="A0AA41JUK6"/>
<keyword evidence="1" id="KW-0732">Signal</keyword>
<reference evidence="2" key="1">
    <citation type="submission" date="2020-12" db="EMBL/GenBank/DDBJ databases">
        <authorList>
            <person name="Mcmullen J.G."/>
        </authorList>
    </citation>
    <scope>NUCLEOTIDE SEQUENCE</scope>
    <source>
        <strain evidence="2">Dm-2019-70</strain>
    </source>
</reference>
<feature type="signal peptide" evidence="1">
    <location>
        <begin position="1"/>
        <end position="27"/>
    </location>
</feature>
<feature type="chain" id="PRO_5041233136" description="Extracellular protein" evidence="1">
    <location>
        <begin position="28"/>
        <end position="134"/>
    </location>
</feature>
<protein>
    <recommendedName>
        <fullName evidence="4">Extracellular protein</fullName>
    </recommendedName>
</protein>
<dbReference type="EMBL" id="JAERKF010000019">
    <property type="protein sequence ID" value="MBS1011616.1"/>
    <property type="molecule type" value="Genomic_DNA"/>
</dbReference>
<evidence type="ECO:0000256" key="1">
    <source>
        <dbReference type="SAM" id="SignalP"/>
    </source>
</evidence>
<proteinExistence type="predicted"/>
<sequence>MNKIMKITMTGITVLTLGGMTTATASAAAWHKGTPKALRSNWKRSYYDHGTKVTINFNIKSNRMSIARPGWSLENWSNLKYQKAGSGTYKIKGTYHNGMLIKKNSHMKLVKKAGKVTYKNSWSSSYSYLGWFHK</sequence>
<comment type="caution">
    <text evidence="2">The sequence shown here is derived from an EMBL/GenBank/DDBJ whole genome shotgun (WGS) entry which is preliminary data.</text>
</comment>
<gene>
    <name evidence="2" type="ORF">JK167_12380</name>
</gene>
<organism evidence="2 3">
    <name type="scientific">Levilactobacillus brevis</name>
    <name type="common">Lactobacillus brevis</name>
    <dbReference type="NCBI Taxonomy" id="1580"/>
    <lineage>
        <taxon>Bacteria</taxon>
        <taxon>Bacillati</taxon>
        <taxon>Bacillota</taxon>
        <taxon>Bacilli</taxon>
        <taxon>Lactobacillales</taxon>
        <taxon>Lactobacillaceae</taxon>
        <taxon>Levilactobacillus</taxon>
    </lineage>
</organism>
<evidence type="ECO:0008006" key="4">
    <source>
        <dbReference type="Google" id="ProtNLM"/>
    </source>
</evidence>
<evidence type="ECO:0000313" key="2">
    <source>
        <dbReference type="EMBL" id="MBS1011616.1"/>
    </source>
</evidence>
<name>A0AA41JUK6_LEVBR</name>
<evidence type="ECO:0000313" key="3">
    <source>
        <dbReference type="Proteomes" id="UP000676478"/>
    </source>
</evidence>
<dbReference type="RefSeq" id="WP_211756845.1">
    <property type="nucleotide sequence ID" value="NZ_JAERKF010000019.1"/>
</dbReference>
<accession>A0AA41JUK6</accession>
<dbReference type="Proteomes" id="UP000676478">
    <property type="component" value="Unassembled WGS sequence"/>
</dbReference>
<reference evidence="2" key="2">
    <citation type="submission" date="2022-09" db="EMBL/GenBank/DDBJ databases">
        <title>Genome-inferred correspondence between phylogeny and metabolic traits in the wild Drosophila gut microbiome.</title>
        <authorList>
            <person name="Bueno E."/>
            <person name="Blow F."/>
            <person name="Douglas A.E."/>
        </authorList>
    </citation>
    <scope>NUCLEOTIDE SEQUENCE</scope>
    <source>
        <strain evidence="2">Dm-2019-70</strain>
    </source>
</reference>